<accession>A0A223P2X8</accession>
<dbReference type="Proteomes" id="UP000215002">
    <property type="component" value="Chromosome"/>
</dbReference>
<dbReference type="AlphaFoldDB" id="A0A223P2X8"/>
<evidence type="ECO:0000313" key="3">
    <source>
        <dbReference type="Proteomes" id="UP000215002"/>
    </source>
</evidence>
<evidence type="ECO:0000256" key="1">
    <source>
        <dbReference type="SAM" id="Phobius"/>
    </source>
</evidence>
<name>A0A223P2X8_9SPHI</name>
<reference evidence="2 3" key="1">
    <citation type="submission" date="2017-08" db="EMBL/GenBank/DDBJ databases">
        <title>Complete genome sequence of Mucilaginibacter sp. strain BJC16-A31.</title>
        <authorList>
            <consortium name="Henan University of Science and Technology"/>
            <person name="You X."/>
        </authorList>
    </citation>
    <scope>NUCLEOTIDE SEQUENCE [LARGE SCALE GENOMIC DNA]</scope>
    <source>
        <strain evidence="2 3">BJC16-A31</strain>
    </source>
</reference>
<proteinExistence type="predicted"/>
<organism evidence="2 3">
    <name type="scientific">Mucilaginibacter xinganensis</name>
    <dbReference type="NCBI Taxonomy" id="1234841"/>
    <lineage>
        <taxon>Bacteria</taxon>
        <taxon>Pseudomonadati</taxon>
        <taxon>Bacteroidota</taxon>
        <taxon>Sphingobacteriia</taxon>
        <taxon>Sphingobacteriales</taxon>
        <taxon>Sphingobacteriaceae</taxon>
        <taxon>Mucilaginibacter</taxon>
    </lineage>
</organism>
<feature type="transmembrane region" description="Helical" evidence="1">
    <location>
        <begin position="69"/>
        <end position="86"/>
    </location>
</feature>
<keyword evidence="3" id="KW-1185">Reference proteome</keyword>
<evidence type="ECO:0008006" key="4">
    <source>
        <dbReference type="Google" id="ProtNLM"/>
    </source>
</evidence>
<dbReference type="OrthoDB" id="797879at2"/>
<dbReference type="EMBL" id="CP022743">
    <property type="protein sequence ID" value="ASU36426.1"/>
    <property type="molecule type" value="Genomic_DNA"/>
</dbReference>
<keyword evidence="1" id="KW-1133">Transmembrane helix</keyword>
<evidence type="ECO:0000313" key="2">
    <source>
        <dbReference type="EMBL" id="ASU36426.1"/>
    </source>
</evidence>
<dbReference type="RefSeq" id="WP_094572447.1">
    <property type="nucleotide sequence ID" value="NZ_CP022743.1"/>
</dbReference>
<dbReference type="KEGG" id="muc:MuYL_4541"/>
<gene>
    <name evidence="2" type="ORF">MuYL_4541</name>
</gene>
<feature type="transmembrane region" description="Helical" evidence="1">
    <location>
        <begin position="40"/>
        <end position="57"/>
    </location>
</feature>
<sequence length="87" mass="10064">MLNKNGFFTGVLAGIIFPVIAWITAYYFSYNIYIINKPALPFFVAIALNLIMMRILLKKEFDQTARGIMLATFIVMLLVFIFKVHLR</sequence>
<keyword evidence="1" id="KW-0472">Membrane</keyword>
<keyword evidence="1" id="KW-0812">Transmembrane</keyword>
<protein>
    <recommendedName>
        <fullName evidence="4">Stationary phase survival protein SurE</fullName>
    </recommendedName>
</protein>
<feature type="transmembrane region" description="Helical" evidence="1">
    <location>
        <begin position="7"/>
        <end position="28"/>
    </location>
</feature>